<comment type="caution">
    <text evidence="10">The sequence shown here is derived from an EMBL/GenBank/DDBJ whole genome shotgun (WGS) entry which is preliminary data.</text>
</comment>
<dbReference type="AlphaFoldDB" id="A0A9W9SZY3"/>
<dbReference type="GO" id="GO:0000049">
    <property type="term" value="F:tRNA binding"/>
    <property type="evidence" value="ECO:0007669"/>
    <property type="project" value="TreeGrafter"/>
</dbReference>
<protein>
    <recommendedName>
        <fullName evidence="5">Elongator complex protein 5</fullName>
    </recommendedName>
</protein>
<evidence type="ECO:0000313" key="11">
    <source>
        <dbReference type="Proteomes" id="UP001150904"/>
    </source>
</evidence>
<dbReference type="PANTHER" id="PTHR15641:SF1">
    <property type="entry name" value="ELONGATOR COMPLEX PROTEIN 5"/>
    <property type="match status" value="1"/>
</dbReference>
<organism evidence="10 11">
    <name type="scientific">Penicillium cinerascens</name>
    <dbReference type="NCBI Taxonomy" id="70096"/>
    <lineage>
        <taxon>Eukaryota</taxon>
        <taxon>Fungi</taxon>
        <taxon>Dikarya</taxon>
        <taxon>Ascomycota</taxon>
        <taxon>Pezizomycotina</taxon>
        <taxon>Eurotiomycetes</taxon>
        <taxon>Eurotiomycetidae</taxon>
        <taxon>Eurotiales</taxon>
        <taxon>Aspergillaceae</taxon>
        <taxon>Penicillium</taxon>
    </lineage>
</organism>
<dbReference type="InterPro" id="IPR027417">
    <property type="entry name" value="P-loop_NTPase"/>
</dbReference>
<feature type="compositionally biased region" description="Basic and acidic residues" evidence="9">
    <location>
        <begin position="310"/>
        <end position="326"/>
    </location>
</feature>
<dbReference type="GeneID" id="83179142"/>
<comment type="subcellular location">
    <subcellularLocation>
        <location evidence="2">Cytoplasm</location>
    </subcellularLocation>
    <subcellularLocation>
        <location evidence="1">Nucleus</location>
    </subcellularLocation>
</comment>
<dbReference type="CDD" id="cd19496">
    <property type="entry name" value="Elp5"/>
    <property type="match status" value="1"/>
</dbReference>
<gene>
    <name evidence="10" type="ORF">N7498_004779</name>
</gene>
<dbReference type="GO" id="GO:0002098">
    <property type="term" value="P:tRNA wobble uridine modification"/>
    <property type="evidence" value="ECO:0007669"/>
    <property type="project" value="InterPro"/>
</dbReference>
<evidence type="ECO:0000256" key="4">
    <source>
        <dbReference type="ARBA" id="ARBA00009567"/>
    </source>
</evidence>
<evidence type="ECO:0000256" key="3">
    <source>
        <dbReference type="ARBA" id="ARBA00005043"/>
    </source>
</evidence>
<dbReference type="GO" id="GO:0005634">
    <property type="term" value="C:nucleus"/>
    <property type="evidence" value="ECO:0007669"/>
    <property type="project" value="UniProtKB-SubCell"/>
</dbReference>
<dbReference type="GO" id="GO:0005829">
    <property type="term" value="C:cytosol"/>
    <property type="evidence" value="ECO:0007669"/>
    <property type="project" value="TreeGrafter"/>
</dbReference>
<keyword evidence="11" id="KW-1185">Reference proteome</keyword>
<dbReference type="Proteomes" id="UP001150904">
    <property type="component" value="Unassembled WGS sequence"/>
</dbReference>
<dbReference type="GO" id="GO:0033588">
    <property type="term" value="C:elongator holoenzyme complex"/>
    <property type="evidence" value="ECO:0007669"/>
    <property type="project" value="InterPro"/>
</dbReference>
<evidence type="ECO:0000256" key="2">
    <source>
        <dbReference type="ARBA" id="ARBA00004496"/>
    </source>
</evidence>
<sequence>MAPVNLSHRRTHNLLLISKLLSLRDTASPLTLLQDSLEQPATPLIREYIRRAKASSCNSVDQLLSKVHVTLIGLETLKQPDGVDAFVSACRKSPTDIVKEVAAVYPSSASAGPSKRRLIIIDAINPLISSKRVDAGFHLPSFLGSLIAPTSPTAKADSSLVVNYHQDVPGLPQQNPYSPSPLSMLTYLATSVITLHSFSHILARKAARDRSLVAPVFGLEEEQEGVLLGRLDKLRGTNAAEGIVLELEHRRKSGRGVLEWYILPPASRFSPQQVKEVVTLLDDNVLYNPPMEPDTNADDEEPKSTFELGLTERQRREREGGRPALL</sequence>
<dbReference type="Pfam" id="PF10483">
    <property type="entry name" value="Elong_Iki1"/>
    <property type="match status" value="1"/>
</dbReference>
<evidence type="ECO:0000313" key="10">
    <source>
        <dbReference type="EMBL" id="KAJ5203900.1"/>
    </source>
</evidence>
<keyword evidence="7" id="KW-0819">tRNA processing</keyword>
<reference evidence="10" key="1">
    <citation type="submission" date="2022-12" db="EMBL/GenBank/DDBJ databases">
        <authorList>
            <person name="Petersen C."/>
        </authorList>
    </citation>
    <scope>NUCLEOTIDE SEQUENCE</scope>
    <source>
        <strain evidence="10">IBT 15544</strain>
    </source>
</reference>
<dbReference type="EMBL" id="JAPQKR010000012">
    <property type="protein sequence ID" value="KAJ5203900.1"/>
    <property type="molecule type" value="Genomic_DNA"/>
</dbReference>
<keyword evidence="6" id="KW-0963">Cytoplasm</keyword>
<evidence type="ECO:0000256" key="1">
    <source>
        <dbReference type="ARBA" id="ARBA00004123"/>
    </source>
</evidence>
<accession>A0A9W9SZY3</accession>
<reference evidence="10" key="2">
    <citation type="journal article" date="2023" name="IMA Fungus">
        <title>Comparative genomic study of the Penicillium genus elucidates a diverse pangenome and 15 lateral gene transfer events.</title>
        <authorList>
            <person name="Petersen C."/>
            <person name="Sorensen T."/>
            <person name="Nielsen M.R."/>
            <person name="Sondergaard T.E."/>
            <person name="Sorensen J.L."/>
            <person name="Fitzpatrick D.A."/>
            <person name="Frisvad J.C."/>
            <person name="Nielsen K.L."/>
        </authorList>
    </citation>
    <scope>NUCLEOTIDE SEQUENCE</scope>
    <source>
        <strain evidence="10">IBT 15544</strain>
    </source>
</reference>
<evidence type="ECO:0000256" key="8">
    <source>
        <dbReference type="ARBA" id="ARBA00023242"/>
    </source>
</evidence>
<comment type="similarity">
    <text evidence="4">Belongs to the ELP5 family.</text>
</comment>
<dbReference type="RefSeq" id="XP_058308379.1">
    <property type="nucleotide sequence ID" value="XM_058451841.1"/>
</dbReference>
<evidence type="ECO:0000256" key="7">
    <source>
        <dbReference type="ARBA" id="ARBA00022694"/>
    </source>
</evidence>
<dbReference type="Gene3D" id="3.40.50.300">
    <property type="entry name" value="P-loop containing nucleotide triphosphate hydrolases"/>
    <property type="match status" value="1"/>
</dbReference>
<name>A0A9W9SZY3_9EURO</name>
<comment type="pathway">
    <text evidence="3">tRNA modification; 5-methoxycarbonylmethyl-2-thiouridine-tRNA biosynthesis.</text>
</comment>
<evidence type="ECO:0000256" key="6">
    <source>
        <dbReference type="ARBA" id="ARBA00022490"/>
    </source>
</evidence>
<dbReference type="PANTHER" id="PTHR15641">
    <property type="entry name" value="ELONGATOR COMPLEX PROTEIN 5"/>
    <property type="match status" value="1"/>
</dbReference>
<proteinExistence type="inferred from homology"/>
<keyword evidence="8" id="KW-0539">Nucleus</keyword>
<evidence type="ECO:0000256" key="5">
    <source>
        <dbReference type="ARBA" id="ARBA00020264"/>
    </source>
</evidence>
<feature type="region of interest" description="Disordered" evidence="9">
    <location>
        <begin position="286"/>
        <end position="326"/>
    </location>
</feature>
<dbReference type="InterPro" id="IPR019519">
    <property type="entry name" value="Elp5"/>
</dbReference>
<dbReference type="OrthoDB" id="166907at2759"/>
<evidence type="ECO:0000256" key="9">
    <source>
        <dbReference type="SAM" id="MobiDB-lite"/>
    </source>
</evidence>